<evidence type="ECO:0000256" key="1">
    <source>
        <dbReference type="SAM" id="Coils"/>
    </source>
</evidence>
<dbReference type="SUPFAM" id="SSF52540">
    <property type="entry name" value="P-loop containing nucleoside triphosphate hydrolases"/>
    <property type="match status" value="1"/>
</dbReference>
<feature type="transmembrane region" description="Helical" evidence="3">
    <location>
        <begin position="531"/>
        <end position="549"/>
    </location>
</feature>
<keyword evidence="3" id="KW-1133">Transmembrane helix</keyword>
<feature type="region of interest" description="Disordered" evidence="2">
    <location>
        <begin position="167"/>
        <end position="198"/>
    </location>
</feature>
<feature type="compositionally biased region" description="Basic and acidic residues" evidence="2">
    <location>
        <begin position="184"/>
        <end position="198"/>
    </location>
</feature>
<dbReference type="AlphaFoldDB" id="A0A2Z4FPU9"/>
<sequence length="1130" mass="128695">MGLFCALCTFVFLLATSPVDAQELPAEAKPAAEGTSDAEAPESSEGTDDEGKADAAQTKADDVQSLRDAIEATKEAQKTVAADAQQAKVIAQTLAEQIDTPGFPKAVRRSLLQRSAAAEVQASLALSRGEALREGLQVQKEYLEKVVAESEEDREARELAAAQELERQRLEAEASQAEEQAVEALEKAREMESHEHDETLRELLARQRKAAEETLALTRSHRELMDTIRATAQSRNEAFAEQKGDLLARIDSFPDEPTSEERRDTIDPLFRELIRGRAQVRGRFKEILKNREEATTVLAQAEKRYADAKQRLERVKATKDNEVVSEIYQRRVEAAEAEYAVAEKALNASREVFQERQKHYEESERRLAFYREEIPSLLPKISKEARRNFFELSDQNLAYAIAGLQEGVHHIVRDADMHLIKPSELNLFSIDLWRWVWGLVWRIMLVLILVRALVPRVSTQIARGTDALLKRKFFREHAHATVRASDALDAIAKPLLYFLGARFLANYILPDTLLAGFSALIIFRWWLDSFFIYWALINLAQVIALPRWYRRKTQNLQTRLDLLFMEVVAPLDPANDPQLKRGKKLVRSVRVILFFWLISTYVPDAARLIIGVSIFTWVLDFVARWSLFGIIYWVLSTWKDDIAAFFESLAGDRMPRAVEVVNTRKDRFYGVFIIAAASVYVLGSELMRVARKYMLNTEWFRHLSTLMFRAKIELRNREEESADETATSDNLPDDYLEAMNSYANDGQFVVDTTTCGDLIAGAKEFERMTEIFDGWLNQGTRGSMVIVGEPGSGKSTILREFEHYIDTNKTPTAEISEVTQARTDANLPRKTPVIVCSEVTERIASEEAVLKLVADLFDLKIYPGTTQTQLLDRILGLEPRVILVKNCHALFLRQIGGFNGLQAFFNIISASDRIHFYALTFNVFAWSYVNRVRAQSHYFTQVFRLRPWTDREIQELIESRTSESEYRIDFSQLLQSRDPDANPYDVAALEKTARGYFRYLQEFCGGNPRLAITYWLRSLRLEDTKAEGEVPCAGRTLQVGLFRRPSTALFAKQSDADWFVLTAIAQHGHLSAAEIAQAVHLDRGFCELTLRLFAEADVVRIDPFTGQASLTPLYYRQVLKYLAQSNFLYE</sequence>
<dbReference type="KEGG" id="bsed:DN745_16965"/>
<dbReference type="InterPro" id="IPR027417">
    <property type="entry name" value="P-loop_NTPase"/>
</dbReference>
<proteinExistence type="predicted"/>
<dbReference type="Proteomes" id="UP000249799">
    <property type="component" value="Chromosome"/>
</dbReference>
<feature type="transmembrane region" description="Helical" evidence="3">
    <location>
        <begin position="608"/>
        <end position="635"/>
    </location>
</feature>
<feature type="compositionally biased region" description="Acidic residues" evidence="2">
    <location>
        <begin position="39"/>
        <end position="48"/>
    </location>
</feature>
<dbReference type="OrthoDB" id="5523734at2"/>
<feature type="compositionally biased region" description="Basic and acidic residues" evidence="2">
    <location>
        <begin position="49"/>
        <end position="68"/>
    </location>
</feature>
<reference evidence="5 6" key="1">
    <citation type="submission" date="2018-06" db="EMBL/GenBank/DDBJ databases">
        <title>Lujinxingia sediminis gen. nov. sp. nov., a new facultative anaerobic member of the class Deltaproteobacteria, and proposal of Lujinxingaceae fam. nov.</title>
        <authorList>
            <person name="Guo L.-Y."/>
            <person name="Li C.-M."/>
            <person name="Wang S."/>
            <person name="Du Z.-J."/>
        </authorList>
    </citation>
    <scope>NUCLEOTIDE SEQUENCE [LARGE SCALE GENOMIC DNA]</scope>
    <source>
        <strain evidence="5 6">FA350</strain>
    </source>
</reference>
<gene>
    <name evidence="5" type="ORF">DN745_16965</name>
</gene>
<keyword evidence="6" id="KW-1185">Reference proteome</keyword>
<organism evidence="5 6">
    <name type="scientific">Bradymonas sediminis</name>
    <dbReference type="NCBI Taxonomy" id="1548548"/>
    <lineage>
        <taxon>Bacteria</taxon>
        <taxon>Deltaproteobacteria</taxon>
        <taxon>Bradymonadales</taxon>
        <taxon>Bradymonadaceae</taxon>
        <taxon>Bradymonas</taxon>
    </lineage>
</organism>
<evidence type="ECO:0000256" key="2">
    <source>
        <dbReference type="SAM" id="MobiDB-lite"/>
    </source>
</evidence>
<protein>
    <submittedName>
        <fullName evidence="5">Uncharacterized protein</fullName>
    </submittedName>
</protein>
<evidence type="ECO:0000313" key="5">
    <source>
        <dbReference type="EMBL" id="AWV90922.1"/>
    </source>
</evidence>
<evidence type="ECO:0000256" key="3">
    <source>
        <dbReference type="SAM" id="Phobius"/>
    </source>
</evidence>
<feature type="compositionally biased region" description="Low complexity" evidence="2">
    <location>
        <begin position="173"/>
        <end position="183"/>
    </location>
</feature>
<feature type="region of interest" description="Disordered" evidence="2">
    <location>
        <begin position="25"/>
        <end position="68"/>
    </location>
</feature>
<keyword evidence="1" id="KW-0175">Coiled coil</keyword>
<evidence type="ECO:0000256" key="4">
    <source>
        <dbReference type="SAM" id="SignalP"/>
    </source>
</evidence>
<feature type="transmembrane region" description="Helical" evidence="3">
    <location>
        <begin position="585"/>
        <end position="602"/>
    </location>
</feature>
<feature type="transmembrane region" description="Helical" evidence="3">
    <location>
        <begin position="668"/>
        <end position="687"/>
    </location>
</feature>
<feature type="transmembrane region" description="Helical" evidence="3">
    <location>
        <begin position="432"/>
        <end position="454"/>
    </location>
</feature>
<dbReference type="EMBL" id="CP030032">
    <property type="protein sequence ID" value="AWV90922.1"/>
    <property type="molecule type" value="Genomic_DNA"/>
</dbReference>
<dbReference type="Gene3D" id="3.40.50.300">
    <property type="entry name" value="P-loop containing nucleotide triphosphate hydrolases"/>
    <property type="match status" value="1"/>
</dbReference>
<keyword evidence="4" id="KW-0732">Signal</keyword>
<feature type="coiled-coil region" evidence="1">
    <location>
        <begin position="284"/>
        <end position="373"/>
    </location>
</feature>
<feature type="chain" id="PRO_5043702760" evidence="4">
    <location>
        <begin position="22"/>
        <end position="1130"/>
    </location>
</feature>
<keyword evidence="3" id="KW-0472">Membrane</keyword>
<keyword evidence="3" id="KW-0812">Transmembrane</keyword>
<evidence type="ECO:0000313" key="6">
    <source>
        <dbReference type="Proteomes" id="UP000249799"/>
    </source>
</evidence>
<feature type="transmembrane region" description="Helical" evidence="3">
    <location>
        <begin position="503"/>
        <end position="525"/>
    </location>
</feature>
<feature type="signal peptide" evidence="4">
    <location>
        <begin position="1"/>
        <end position="21"/>
    </location>
</feature>
<accession>A0A2Z4FPU9</accession>
<name>A0A2Z4FPU9_9DELT</name>